<dbReference type="Proteomes" id="UP000467840">
    <property type="component" value="Chromosome 14"/>
</dbReference>
<gene>
    <name evidence="4" type="ORF">GH714_000963</name>
</gene>
<comment type="subcellular location">
    <subcellularLocation>
        <location evidence="1">Secreted</location>
    </subcellularLocation>
</comment>
<evidence type="ECO:0000313" key="4">
    <source>
        <dbReference type="EMBL" id="KAF2309162.1"/>
    </source>
</evidence>
<dbReference type="GO" id="GO:0006508">
    <property type="term" value="P:proteolysis"/>
    <property type="evidence" value="ECO:0007669"/>
    <property type="project" value="InterPro"/>
</dbReference>
<dbReference type="CDD" id="cd02120">
    <property type="entry name" value="PA_subtilisin_like"/>
    <property type="match status" value="1"/>
</dbReference>
<dbReference type="PANTHER" id="PTHR10795">
    <property type="entry name" value="PROPROTEIN CONVERTASE SUBTILISIN/KEXIN"/>
    <property type="match status" value="1"/>
</dbReference>
<dbReference type="Gene3D" id="3.50.30.30">
    <property type="match status" value="1"/>
</dbReference>
<organism evidence="4 5">
    <name type="scientific">Hevea brasiliensis</name>
    <name type="common">Para rubber tree</name>
    <name type="synonym">Siphonia brasiliensis</name>
    <dbReference type="NCBI Taxonomy" id="3981"/>
    <lineage>
        <taxon>Eukaryota</taxon>
        <taxon>Viridiplantae</taxon>
        <taxon>Streptophyta</taxon>
        <taxon>Embryophyta</taxon>
        <taxon>Tracheophyta</taxon>
        <taxon>Spermatophyta</taxon>
        <taxon>Magnoliopsida</taxon>
        <taxon>eudicotyledons</taxon>
        <taxon>Gunneridae</taxon>
        <taxon>Pentapetalae</taxon>
        <taxon>rosids</taxon>
        <taxon>fabids</taxon>
        <taxon>Malpighiales</taxon>
        <taxon>Euphorbiaceae</taxon>
        <taxon>Crotonoideae</taxon>
        <taxon>Micrandreae</taxon>
        <taxon>Hevea</taxon>
    </lineage>
</organism>
<comment type="caution">
    <text evidence="4">The sequence shown here is derived from an EMBL/GenBank/DDBJ whole genome shotgun (WGS) entry which is preliminary data.</text>
</comment>
<evidence type="ECO:0000256" key="1">
    <source>
        <dbReference type="ARBA" id="ARBA00004613"/>
    </source>
</evidence>
<name>A0A6A6M654_HEVBR</name>
<accession>A0A6A6M654</accession>
<evidence type="ECO:0008006" key="6">
    <source>
        <dbReference type="Google" id="ProtNLM"/>
    </source>
</evidence>
<dbReference type="SUPFAM" id="SSF52743">
    <property type="entry name" value="Subtilisin-like"/>
    <property type="match status" value="1"/>
</dbReference>
<dbReference type="EMBL" id="JAAGAX010000006">
    <property type="protein sequence ID" value="KAF2309162.1"/>
    <property type="molecule type" value="Genomic_DNA"/>
</dbReference>
<proteinExistence type="inferred from homology"/>
<dbReference type="Gene3D" id="3.40.50.200">
    <property type="entry name" value="Peptidase S8/S53 domain"/>
    <property type="match status" value="1"/>
</dbReference>
<evidence type="ECO:0000256" key="2">
    <source>
        <dbReference type="ARBA" id="ARBA00011073"/>
    </source>
</evidence>
<keyword evidence="3" id="KW-0732">Signal</keyword>
<dbReference type="GO" id="GO:0005576">
    <property type="term" value="C:extracellular region"/>
    <property type="evidence" value="ECO:0007669"/>
    <property type="project" value="UniProtKB-SubCell"/>
</dbReference>
<evidence type="ECO:0000256" key="3">
    <source>
        <dbReference type="ARBA" id="ARBA00022729"/>
    </source>
</evidence>
<reference evidence="4 5" key="1">
    <citation type="journal article" date="2020" name="Mol. Plant">
        <title>The Chromosome-Based Rubber Tree Genome Provides New Insights into Spurge Genome Evolution and Rubber Biosynthesis.</title>
        <authorList>
            <person name="Liu J."/>
            <person name="Shi C."/>
            <person name="Shi C.C."/>
            <person name="Li W."/>
            <person name="Zhang Q.J."/>
            <person name="Zhang Y."/>
            <person name="Li K."/>
            <person name="Lu H.F."/>
            <person name="Shi C."/>
            <person name="Zhu S.T."/>
            <person name="Xiao Z.Y."/>
            <person name="Nan H."/>
            <person name="Yue Y."/>
            <person name="Zhu X.G."/>
            <person name="Wu Y."/>
            <person name="Hong X.N."/>
            <person name="Fan G.Y."/>
            <person name="Tong Y."/>
            <person name="Zhang D."/>
            <person name="Mao C.L."/>
            <person name="Liu Y.L."/>
            <person name="Hao S.J."/>
            <person name="Liu W.Q."/>
            <person name="Lv M.Q."/>
            <person name="Zhang H.B."/>
            <person name="Liu Y."/>
            <person name="Hu-Tang G.R."/>
            <person name="Wang J.P."/>
            <person name="Wang J.H."/>
            <person name="Sun Y.H."/>
            <person name="Ni S.B."/>
            <person name="Chen W.B."/>
            <person name="Zhang X.C."/>
            <person name="Jiao Y.N."/>
            <person name="Eichler E.E."/>
            <person name="Li G.H."/>
            <person name="Liu X."/>
            <person name="Gao L.Z."/>
        </authorList>
    </citation>
    <scope>NUCLEOTIDE SEQUENCE [LARGE SCALE GENOMIC DNA]</scope>
    <source>
        <strain evidence="5">cv. GT1</strain>
        <tissue evidence="4">Leaf</tissue>
    </source>
</reference>
<dbReference type="AlphaFoldDB" id="A0A6A6M654"/>
<dbReference type="InterPro" id="IPR045051">
    <property type="entry name" value="SBT"/>
</dbReference>
<evidence type="ECO:0000313" key="5">
    <source>
        <dbReference type="Proteomes" id="UP000467840"/>
    </source>
</evidence>
<comment type="similarity">
    <text evidence="2">Belongs to the peptidase S8 family.</text>
</comment>
<dbReference type="GO" id="GO:0004252">
    <property type="term" value="F:serine-type endopeptidase activity"/>
    <property type="evidence" value="ECO:0007669"/>
    <property type="project" value="InterPro"/>
</dbReference>
<sequence>MTGMERTGLVHCRFPCGEREFLQLWEGHSPRSGYSCPSGNLQYLLEPSGKPTPYHEDPTAIATFSAIQYGIFVSCAAGNSGPIKSTISNVAPWIMSVGAGSIDKDFPAYIFLGNKQLFKGVSLYTGPRMGNKLVGLVYNKGKNSSSKFCLDGTLEPALVRGKVVICDIGIRI</sequence>
<dbReference type="InterPro" id="IPR036852">
    <property type="entry name" value="Peptidase_S8/S53_dom_sf"/>
</dbReference>
<protein>
    <recommendedName>
        <fullName evidence="6">Peptidase S8/S53 domain-containing protein</fullName>
    </recommendedName>
</protein>
<keyword evidence="5" id="KW-1185">Reference proteome</keyword>